<gene>
    <name evidence="1" type="ORF">B0187_02725</name>
</gene>
<evidence type="ECO:0000313" key="1">
    <source>
        <dbReference type="EMBL" id="OOR99739.1"/>
    </source>
</evidence>
<organism evidence="1 2">
    <name type="scientific">Haemophilus paracuniculus</name>
    <dbReference type="NCBI Taxonomy" id="734"/>
    <lineage>
        <taxon>Bacteria</taxon>
        <taxon>Pseudomonadati</taxon>
        <taxon>Pseudomonadota</taxon>
        <taxon>Gammaproteobacteria</taxon>
        <taxon>Pasteurellales</taxon>
        <taxon>Pasteurellaceae</taxon>
        <taxon>Haemophilus</taxon>
    </lineage>
</organism>
<dbReference type="OrthoDB" id="9808250at2"/>
<evidence type="ECO:0000313" key="2">
    <source>
        <dbReference type="Proteomes" id="UP000190867"/>
    </source>
</evidence>
<accession>A0A1T0ASW3</accession>
<proteinExistence type="predicted"/>
<reference evidence="1 2" key="1">
    <citation type="submission" date="2017-02" db="EMBL/GenBank/DDBJ databases">
        <title>Draft genome sequence of Haemophilus paracuniculus CCUG 43573 type strain.</title>
        <authorList>
            <person name="Engstrom-Jakobsson H."/>
            <person name="Salva-Serra F."/>
            <person name="Thorell K."/>
            <person name="Gonzales-Siles L."/>
            <person name="Karlsson R."/>
            <person name="Boulund F."/>
            <person name="Engstrand L."/>
            <person name="Kristiansson E."/>
            <person name="Moore E."/>
        </authorList>
    </citation>
    <scope>NUCLEOTIDE SEQUENCE [LARGE SCALE GENOMIC DNA]</scope>
    <source>
        <strain evidence="1 2">CCUG 43573</strain>
    </source>
</reference>
<keyword evidence="2" id="KW-1185">Reference proteome</keyword>
<name>A0A1T0ASW3_9PAST</name>
<sequence>MKKYIKTVVSAFVLVNLVGCSSEPKVIYREPVVEKPKIEWTMQPIEDSVLLNPGMSEQETANILGRPIVKEFEGQGSALQWCKTGMGGTPFPYDRYLIGFFYNGKLVGTRNYARTEHKYGDCSTLYREIEWKPSDTVIEYRFKN</sequence>
<dbReference type="EMBL" id="MUYA01000004">
    <property type="protein sequence ID" value="OOR99739.1"/>
    <property type="molecule type" value="Genomic_DNA"/>
</dbReference>
<protein>
    <submittedName>
        <fullName evidence="1">Uncharacterized protein</fullName>
    </submittedName>
</protein>
<dbReference type="RefSeq" id="WP_078236331.1">
    <property type="nucleotide sequence ID" value="NZ_MUYA01000004.1"/>
</dbReference>
<dbReference type="AlphaFoldDB" id="A0A1T0ASW3"/>
<comment type="caution">
    <text evidence="1">The sequence shown here is derived from an EMBL/GenBank/DDBJ whole genome shotgun (WGS) entry which is preliminary data.</text>
</comment>
<dbReference type="STRING" id="734.B0187_02725"/>
<dbReference type="Proteomes" id="UP000190867">
    <property type="component" value="Unassembled WGS sequence"/>
</dbReference>